<protein>
    <submittedName>
        <fullName evidence="2">GNAT family acetyltransferase</fullName>
    </submittedName>
</protein>
<name>V5X9N2_MYCNE</name>
<keyword evidence="2" id="KW-0808">Transferase</keyword>
<gene>
    <name evidence="2" type="ORF">D174_05685</name>
</gene>
<dbReference type="AlphaFoldDB" id="V5X9N2"/>
<dbReference type="RefSeq" id="WP_019513856.1">
    <property type="nucleotide sequence ID" value="NC_023036.2"/>
</dbReference>
<dbReference type="Proteomes" id="UP000018763">
    <property type="component" value="Chromosome"/>
</dbReference>
<dbReference type="InterPro" id="IPR016181">
    <property type="entry name" value="Acyl_CoA_acyltransferase"/>
</dbReference>
<dbReference type="CDD" id="cd04301">
    <property type="entry name" value="NAT_SF"/>
    <property type="match status" value="1"/>
</dbReference>
<evidence type="ECO:0000313" key="2">
    <source>
        <dbReference type="EMBL" id="AHC24109.1"/>
    </source>
</evidence>
<evidence type="ECO:0000313" key="3">
    <source>
        <dbReference type="Proteomes" id="UP000018763"/>
    </source>
</evidence>
<dbReference type="InterPro" id="IPR000182">
    <property type="entry name" value="GNAT_dom"/>
</dbReference>
<proteinExistence type="predicted"/>
<dbReference type="EMBL" id="CP006936">
    <property type="protein sequence ID" value="AHC24109.1"/>
    <property type="molecule type" value="Genomic_DNA"/>
</dbReference>
<dbReference type="GO" id="GO:0016747">
    <property type="term" value="F:acyltransferase activity, transferring groups other than amino-acyl groups"/>
    <property type="evidence" value="ECO:0007669"/>
    <property type="project" value="InterPro"/>
</dbReference>
<dbReference type="KEGG" id="mne:D174_05685"/>
<evidence type="ECO:0000259" key="1">
    <source>
        <dbReference type="PROSITE" id="PS51186"/>
    </source>
</evidence>
<feature type="domain" description="N-acetyltransferase" evidence="1">
    <location>
        <begin position="131"/>
        <end position="277"/>
    </location>
</feature>
<sequence length="277" mass="28641">MSVPFCGIELARRIEHAEAALISAAVAAAMRRGTGGFAIPVAGGVAAYGEPDAPFNKVAGLGFAGVPTGAELGAVEQANSERGAPTVVELSNLADPEILALLAGRGYRVLAFEDVLGRALDGVAQAIPDEMEIRPARSEEIDAWVDVMAEGFAHPDGAGVPSPEEFGRDVIERAHRDFTTAGVTAYVAMRDGRVVGGGSLRLTSGVAQLTGAATAPAYRRRGIQTALLAVRLRDAATAGADIAVVTTSPGSTSQQNVQRSGFHLLYTRAVLVRAPDQ</sequence>
<organism evidence="2 3">
    <name type="scientific">Mycolicibacterium neoaurum VKM Ac-1815D</name>
    <dbReference type="NCBI Taxonomy" id="700508"/>
    <lineage>
        <taxon>Bacteria</taxon>
        <taxon>Bacillati</taxon>
        <taxon>Actinomycetota</taxon>
        <taxon>Actinomycetes</taxon>
        <taxon>Mycobacteriales</taxon>
        <taxon>Mycobacteriaceae</taxon>
        <taxon>Mycolicibacterium</taxon>
    </lineage>
</organism>
<dbReference type="GeneID" id="43448998"/>
<dbReference type="SUPFAM" id="SSF55729">
    <property type="entry name" value="Acyl-CoA N-acyltransferases (Nat)"/>
    <property type="match status" value="1"/>
</dbReference>
<dbReference type="eggNOG" id="COG0456">
    <property type="taxonomic scope" value="Bacteria"/>
</dbReference>
<dbReference type="PROSITE" id="PS51186">
    <property type="entry name" value="GNAT"/>
    <property type="match status" value="1"/>
</dbReference>
<dbReference type="Gene3D" id="3.40.630.30">
    <property type="match status" value="1"/>
</dbReference>
<accession>V5X9N2</accession>
<reference evidence="2 3" key="1">
    <citation type="journal article" date="2014" name="Genome Announc.">
        <title>Complete Genome Sequence of Sterol-Transforming Mycobacterium neoaurum Strain VKM Ac-1815D.</title>
        <authorList>
            <person name="Shtratnikova V.Y."/>
            <person name="Bragin E.Y."/>
            <person name="Dovbnya D.V."/>
            <person name="Pekov Y.A."/>
            <person name="Schelkunov M.I."/>
            <person name="Strizhov N."/>
            <person name="Ivashina T.V."/>
            <person name="Ashapkin V.V."/>
            <person name="Donova M.V."/>
        </authorList>
    </citation>
    <scope>NUCLEOTIDE SEQUENCE [LARGE SCALE GENOMIC DNA]</scope>
    <source>
        <strain evidence="2 3">VKM Ac-1815D</strain>
    </source>
</reference>
<dbReference type="Pfam" id="PF13527">
    <property type="entry name" value="Acetyltransf_9"/>
    <property type="match status" value="1"/>
</dbReference>
<keyword evidence="3" id="KW-1185">Reference proteome</keyword>